<protein>
    <submittedName>
        <fullName evidence="1">Unnamed protein product</fullName>
    </submittedName>
</protein>
<keyword evidence="2" id="KW-1185">Reference proteome</keyword>
<comment type="caution">
    <text evidence="1">The sequence shown here is derived from an EMBL/GenBank/DDBJ whole genome shotgun (WGS) entry which is preliminary data.</text>
</comment>
<dbReference type="Proteomes" id="UP001165064">
    <property type="component" value="Unassembled WGS sequence"/>
</dbReference>
<gene>
    <name evidence="1" type="ORF">Amon02_001061600</name>
</gene>
<proteinExistence type="predicted"/>
<evidence type="ECO:0000313" key="1">
    <source>
        <dbReference type="EMBL" id="GME99092.1"/>
    </source>
</evidence>
<reference evidence="1" key="1">
    <citation type="submission" date="2023-04" db="EMBL/GenBank/DDBJ databases">
        <title>Ambrosiozyma monospora NBRC 10751.</title>
        <authorList>
            <person name="Ichikawa N."/>
            <person name="Sato H."/>
            <person name="Tonouchi N."/>
        </authorList>
    </citation>
    <scope>NUCLEOTIDE SEQUENCE</scope>
    <source>
        <strain evidence="1">NBRC 10751</strain>
    </source>
</reference>
<accession>A0ACB5U163</accession>
<dbReference type="EMBL" id="BSXS01010854">
    <property type="protein sequence ID" value="GME99092.1"/>
    <property type="molecule type" value="Genomic_DNA"/>
</dbReference>
<organism evidence="1 2">
    <name type="scientific">Ambrosiozyma monospora</name>
    <name type="common">Yeast</name>
    <name type="synonym">Endomycopsis monosporus</name>
    <dbReference type="NCBI Taxonomy" id="43982"/>
    <lineage>
        <taxon>Eukaryota</taxon>
        <taxon>Fungi</taxon>
        <taxon>Dikarya</taxon>
        <taxon>Ascomycota</taxon>
        <taxon>Saccharomycotina</taxon>
        <taxon>Pichiomycetes</taxon>
        <taxon>Pichiales</taxon>
        <taxon>Pichiaceae</taxon>
        <taxon>Ambrosiozyma</taxon>
    </lineage>
</organism>
<sequence>MNVAQCSASVLVYSVVSDDVVDDAKIEIGFEEELLTESVPAEIDATLVPEPERPIKSSWVGKRKNFDLDPPTSPEIEGRGPSWPSPDPIN</sequence>
<name>A0ACB5U163_AMBMO</name>
<evidence type="ECO:0000313" key="2">
    <source>
        <dbReference type="Proteomes" id="UP001165064"/>
    </source>
</evidence>